<dbReference type="SMART" id="SM00091">
    <property type="entry name" value="PAS"/>
    <property type="match status" value="1"/>
</dbReference>
<keyword evidence="3" id="KW-1133">Transmembrane helix</keyword>
<dbReference type="InterPro" id="IPR043128">
    <property type="entry name" value="Rev_trsase/Diguanyl_cyclase"/>
</dbReference>
<dbReference type="PROSITE" id="PS50887">
    <property type="entry name" value="GGDEF"/>
    <property type="match status" value="1"/>
</dbReference>
<dbReference type="InterPro" id="IPR000160">
    <property type="entry name" value="GGDEF_dom"/>
</dbReference>
<dbReference type="PANTHER" id="PTHR45138">
    <property type="entry name" value="REGULATORY COMPONENTS OF SENSORY TRANSDUCTION SYSTEM"/>
    <property type="match status" value="1"/>
</dbReference>
<dbReference type="InterPro" id="IPR029787">
    <property type="entry name" value="Nucleotide_cyclase"/>
</dbReference>
<dbReference type="SUPFAM" id="SSF55073">
    <property type="entry name" value="Nucleotide cyclase"/>
    <property type="match status" value="1"/>
</dbReference>
<dbReference type="Pfam" id="PF13426">
    <property type="entry name" value="PAS_9"/>
    <property type="match status" value="1"/>
</dbReference>
<organism evidence="6 7">
    <name type="scientific">Grimontia kaedaensis</name>
    <dbReference type="NCBI Taxonomy" id="2872157"/>
    <lineage>
        <taxon>Bacteria</taxon>
        <taxon>Pseudomonadati</taxon>
        <taxon>Pseudomonadota</taxon>
        <taxon>Gammaproteobacteria</taxon>
        <taxon>Vibrionales</taxon>
        <taxon>Vibrionaceae</taxon>
        <taxon>Grimontia</taxon>
    </lineage>
</organism>
<dbReference type="PANTHER" id="PTHR45138:SF9">
    <property type="entry name" value="DIGUANYLATE CYCLASE DGCM-RELATED"/>
    <property type="match status" value="1"/>
</dbReference>
<dbReference type="Gene3D" id="3.30.450.20">
    <property type="entry name" value="PAS domain"/>
    <property type="match status" value="1"/>
</dbReference>
<reference evidence="6" key="1">
    <citation type="submission" date="2021-08" db="EMBL/GenBank/DDBJ databases">
        <authorList>
            <person name="Sakaguchi M."/>
            <person name="Kikuchi T."/>
            <person name="Urbanczyk H."/>
        </authorList>
    </citation>
    <scope>NUCLEOTIDE SEQUENCE</scope>
    <source>
        <strain evidence="6">020920N</strain>
    </source>
</reference>
<evidence type="ECO:0000259" key="4">
    <source>
        <dbReference type="PROSITE" id="PS50112"/>
    </source>
</evidence>
<evidence type="ECO:0000259" key="5">
    <source>
        <dbReference type="PROSITE" id="PS50887"/>
    </source>
</evidence>
<evidence type="ECO:0000256" key="2">
    <source>
        <dbReference type="ARBA" id="ARBA00034247"/>
    </source>
</evidence>
<dbReference type="EMBL" id="CP082276">
    <property type="protein sequence ID" value="USH04584.1"/>
    <property type="molecule type" value="Genomic_DNA"/>
</dbReference>
<sequence>MTFRKLNIILVVLALSVGAISVFHNVHQAEYVREMNESWNQASVETMQIALDLSALERSFGYVGFIHHLKNYVLRRDDTYYFDATESYWQTVDALRRLMMSELPERDRMDLLVVQRTLNAYFRKLNDLYLNRADLSAVDADRYVAVDDTKAREALVRLREDLIPNLQNQYYQTAASNQDNAFWILLSSTHPLLIILAFAFSISVISRKVLMRAKEIDTIFNSSPDAFIYSNSNGQILRTNKMATKIFGYSEEELREMRIEDLVDSALRDSHRKLREKFVSEKGSRVMGAGNSKIMGLTKTGVHVPLNVSISSFSLGRHKGIIATARDMTTMNKLQLDTTHDALTGVFNRRHIEVRLDDEVKRAKRYGRGLSVFIVDLDNFKGLNDSEGHLAGDRGLTVAAEHLRLQLRKHDHVGRWGGDEFLVVCPEINQEDATEIADRIRRRFEDLDFPWHCKLTMSIGIATLQPNSATVTTQNLFDEADQALYVAKERGRNRVEHFAELQRPKCIK</sequence>
<keyword evidence="3" id="KW-0812">Transmembrane</keyword>
<keyword evidence="7" id="KW-1185">Reference proteome</keyword>
<dbReference type="InterPro" id="IPR035965">
    <property type="entry name" value="PAS-like_dom_sf"/>
</dbReference>
<evidence type="ECO:0000256" key="3">
    <source>
        <dbReference type="SAM" id="Phobius"/>
    </source>
</evidence>
<comment type="catalytic activity">
    <reaction evidence="2">
        <text>2 GTP = 3',3'-c-di-GMP + 2 diphosphate</text>
        <dbReference type="Rhea" id="RHEA:24898"/>
        <dbReference type="ChEBI" id="CHEBI:33019"/>
        <dbReference type="ChEBI" id="CHEBI:37565"/>
        <dbReference type="ChEBI" id="CHEBI:58805"/>
        <dbReference type="EC" id="2.7.7.65"/>
    </reaction>
</comment>
<feature type="transmembrane region" description="Helical" evidence="3">
    <location>
        <begin position="181"/>
        <end position="205"/>
    </location>
</feature>
<dbReference type="Gene3D" id="3.30.70.270">
    <property type="match status" value="1"/>
</dbReference>
<gene>
    <name evidence="6" type="ORF">K6Q96_22960</name>
</gene>
<keyword evidence="3" id="KW-0472">Membrane</keyword>
<dbReference type="InterPro" id="IPR000014">
    <property type="entry name" value="PAS"/>
</dbReference>
<protein>
    <recommendedName>
        <fullName evidence="1">diguanylate cyclase</fullName>
        <ecNumber evidence="1">2.7.7.65</ecNumber>
    </recommendedName>
</protein>
<evidence type="ECO:0000313" key="6">
    <source>
        <dbReference type="EMBL" id="USH04584.1"/>
    </source>
</evidence>
<dbReference type="NCBIfam" id="TIGR00229">
    <property type="entry name" value="sensory_box"/>
    <property type="match status" value="1"/>
</dbReference>
<evidence type="ECO:0000313" key="7">
    <source>
        <dbReference type="Proteomes" id="UP001056255"/>
    </source>
</evidence>
<dbReference type="CDD" id="cd01949">
    <property type="entry name" value="GGDEF"/>
    <property type="match status" value="1"/>
</dbReference>
<dbReference type="NCBIfam" id="TIGR00254">
    <property type="entry name" value="GGDEF"/>
    <property type="match status" value="1"/>
</dbReference>
<dbReference type="PROSITE" id="PS50112">
    <property type="entry name" value="PAS"/>
    <property type="match status" value="1"/>
</dbReference>
<dbReference type="Proteomes" id="UP001056255">
    <property type="component" value="Chromosome II"/>
</dbReference>
<dbReference type="EC" id="2.7.7.65" evidence="1"/>
<accession>A0ABY4WZZ9</accession>
<dbReference type="SMART" id="SM00267">
    <property type="entry name" value="GGDEF"/>
    <property type="match status" value="1"/>
</dbReference>
<feature type="domain" description="GGDEF" evidence="5">
    <location>
        <begin position="368"/>
        <end position="500"/>
    </location>
</feature>
<dbReference type="RefSeq" id="WP_251880472.1">
    <property type="nucleotide sequence ID" value="NZ_CP082276.1"/>
</dbReference>
<dbReference type="SUPFAM" id="SSF55785">
    <property type="entry name" value="PYP-like sensor domain (PAS domain)"/>
    <property type="match status" value="1"/>
</dbReference>
<dbReference type="InterPro" id="IPR050469">
    <property type="entry name" value="Diguanylate_Cyclase"/>
</dbReference>
<dbReference type="Pfam" id="PF00990">
    <property type="entry name" value="GGDEF"/>
    <property type="match status" value="1"/>
</dbReference>
<proteinExistence type="predicted"/>
<dbReference type="CDD" id="cd00130">
    <property type="entry name" value="PAS"/>
    <property type="match status" value="1"/>
</dbReference>
<evidence type="ECO:0000256" key="1">
    <source>
        <dbReference type="ARBA" id="ARBA00012528"/>
    </source>
</evidence>
<feature type="domain" description="PAS" evidence="4">
    <location>
        <begin position="212"/>
        <end position="282"/>
    </location>
</feature>
<name>A0ABY4WZZ9_9GAMM</name>